<protein>
    <submittedName>
        <fullName evidence="1">Uncharacterized protein</fullName>
    </submittedName>
</protein>
<feature type="non-terminal residue" evidence="1">
    <location>
        <position position="378"/>
    </location>
</feature>
<comment type="caution">
    <text evidence="1">The sequence shown here is derived from an EMBL/GenBank/DDBJ whole genome shotgun (WGS) entry which is preliminary data.</text>
</comment>
<dbReference type="Proteomes" id="UP001186974">
    <property type="component" value="Unassembled WGS sequence"/>
</dbReference>
<dbReference type="EMBL" id="JAWDJW010004572">
    <property type="protein sequence ID" value="KAK3073937.1"/>
    <property type="molecule type" value="Genomic_DNA"/>
</dbReference>
<reference evidence="1" key="1">
    <citation type="submission" date="2024-09" db="EMBL/GenBank/DDBJ databases">
        <title>Black Yeasts Isolated from many extreme environments.</title>
        <authorList>
            <person name="Coleine C."/>
            <person name="Stajich J.E."/>
            <person name="Selbmann L."/>
        </authorList>
    </citation>
    <scope>NUCLEOTIDE SEQUENCE</scope>
    <source>
        <strain evidence="1">CCFEE 5737</strain>
    </source>
</reference>
<proteinExistence type="predicted"/>
<keyword evidence="2" id="KW-1185">Reference proteome</keyword>
<name>A0ACC3DH56_9PEZI</name>
<evidence type="ECO:0000313" key="2">
    <source>
        <dbReference type="Proteomes" id="UP001186974"/>
    </source>
</evidence>
<evidence type="ECO:0000313" key="1">
    <source>
        <dbReference type="EMBL" id="KAK3073937.1"/>
    </source>
</evidence>
<organism evidence="1 2">
    <name type="scientific">Coniosporium uncinatum</name>
    <dbReference type="NCBI Taxonomy" id="93489"/>
    <lineage>
        <taxon>Eukaryota</taxon>
        <taxon>Fungi</taxon>
        <taxon>Dikarya</taxon>
        <taxon>Ascomycota</taxon>
        <taxon>Pezizomycotina</taxon>
        <taxon>Dothideomycetes</taxon>
        <taxon>Dothideomycetes incertae sedis</taxon>
        <taxon>Coniosporium</taxon>
    </lineage>
</organism>
<sequence length="378" mass="43284">MDYSPLPHKAPFSFTHHVTFQSPTPDPSPPEDMLLSCDWPRNRLVEARRNDLPIERKKTSLLRPSLSRTKCFSTNSVTRLSSDENQLPPFKFGNGNSNLSVSSIPTLDECFTESPPQERTFFSNPLSNQPRSRPLFTNANTSTRCVGSPITSSIKKPVGPIRPRKQFRRSNSMFEHPGDVMKQERKEYAPSGLQSIMDVDDTVPLKLKHFIPADHPDSLPRIDQETMISVLNGEFNHLYDDVKVVDCRFEYEFNGGHIDGAINHTDKERLAQELFDTPLSSNTLLIFHCEYSVHRAPRAAAHVRSVDRNVNVMQYPRLTYPEMYILEGGYSSFFKFHRSRCFPQNYVEMNATEHEDACEQGMAKVQRRKPLSRAQTYA</sequence>
<gene>
    <name evidence="1" type="ORF">LTS18_014341</name>
</gene>
<accession>A0ACC3DH56</accession>